<dbReference type="CDD" id="cd00609">
    <property type="entry name" value="AAT_like"/>
    <property type="match status" value="1"/>
</dbReference>
<evidence type="ECO:0000256" key="1">
    <source>
        <dbReference type="ARBA" id="ARBA00005384"/>
    </source>
</evidence>
<keyword evidence="5" id="KW-0804">Transcription</keyword>
<evidence type="ECO:0000259" key="6">
    <source>
        <dbReference type="PROSITE" id="PS50949"/>
    </source>
</evidence>
<keyword evidence="4" id="KW-0238">DNA-binding</keyword>
<dbReference type="Gene3D" id="1.10.10.10">
    <property type="entry name" value="Winged helix-like DNA-binding domain superfamily/Winged helix DNA-binding domain"/>
    <property type="match status" value="1"/>
</dbReference>
<dbReference type="PANTHER" id="PTHR46577">
    <property type="entry name" value="HTH-TYPE TRANSCRIPTIONAL REGULATORY PROTEIN GABR"/>
    <property type="match status" value="1"/>
</dbReference>
<dbReference type="RefSeq" id="WP_009946170.1">
    <property type="nucleotide sequence ID" value="NZ_BAAAGS010000029.1"/>
</dbReference>
<proteinExistence type="inferred from homology"/>
<dbReference type="SUPFAM" id="SSF46785">
    <property type="entry name" value="Winged helix' DNA-binding domain"/>
    <property type="match status" value="1"/>
</dbReference>
<feature type="domain" description="HTH gntR-type" evidence="6">
    <location>
        <begin position="26"/>
        <end position="94"/>
    </location>
</feature>
<protein>
    <submittedName>
        <fullName evidence="7">PLP-dependent aminotransferase family protein</fullName>
    </submittedName>
</protein>
<dbReference type="Pfam" id="PF00392">
    <property type="entry name" value="GntR"/>
    <property type="match status" value="1"/>
</dbReference>
<dbReference type="Pfam" id="PF00155">
    <property type="entry name" value="Aminotran_1_2"/>
    <property type="match status" value="1"/>
</dbReference>
<evidence type="ECO:0000313" key="7">
    <source>
        <dbReference type="EMBL" id="GAA0538895.1"/>
    </source>
</evidence>
<accession>A0ABN1DB73</accession>
<dbReference type="PROSITE" id="PS50949">
    <property type="entry name" value="HTH_GNTR"/>
    <property type="match status" value="1"/>
</dbReference>
<sequence length="483" mass="52170">MGYPSASHITGRKLAELLGSWSADQRPSSQSLFQYVKQLVLDGRLPPGTRLPAERDLAETLGVSRTLVARTLERLRESGFAESRRGAGSWVTLPGGKCSPTPHGGWYPSASGNEIIDLAQATPTAPPEVGEATDRARLRLVEEITGHGYHPQGHPVLRERIAERYSRRGLPTRPEQILVTNGAQHAFALVLRMLVAPGERVLVEHPTYPNSLEAIRGTNASPVAVPMVPGGWDLELLEATLRQSSPRLAYLIPEFQNPTGALMGEADRARLVAMLRRSHTTAVIDETLVEVDLTGSAPPPPVASFAERNVITIGSASKAFWGGLRLGWLRAPEDVVQRMVVGRAQLDLGCPVLEQLVLAELLADAEAILARRREEWAARRDCLAAALGEHLPDWSFRVPDGGLSLWCDIGAPMGSRLVMAAAEHGVRLAPGSRFAVNGSQESRVRLPYALPEEHLVEAVRRLAKAVSALGEVAAAPALEPQVT</sequence>
<dbReference type="InterPro" id="IPR015422">
    <property type="entry name" value="PyrdxlP-dep_Trfase_small"/>
</dbReference>
<dbReference type="InterPro" id="IPR051446">
    <property type="entry name" value="HTH_trans_reg/aminotransferase"/>
</dbReference>
<organism evidence="7 8">
    <name type="scientific">Saccharopolyspora erythraea</name>
    <name type="common">Streptomyces erythraeus</name>
    <dbReference type="NCBI Taxonomy" id="1836"/>
    <lineage>
        <taxon>Bacteria</taxon>
        <taxon>Bacillati</taxon>
        <taxon>Actinomycetota</taxon>
        <taxon>Actinomycetes</taxon>
        <taxon>Pseudonocardiales</taxon>
        <taxon>Pseudonocardiaceae</taxon>
        <taxon>Saccharopolyspora</taxon>
    </lineage>
</organism>
<keyword evidence="7" id="KW-0032">Aminotransferase</keyword>
<evidence type="ECO:0000256" key="5">
    <source>
        <dbReference type="ARBA" id="ARBA00023163"/>
    </source>
</evidence>
<keyword evidence="3" id="KW-0805">Transcription regulation</keyword>
<dbReference type="PANTHER" id="PTHR46577:SF1">
    <property type="entry name" value="HTH-TYPE TRANSCRIPTIONAL REGULATORY PROTEIN GABR"/>
    <property type="match status" value="1"/>
</dbReference>
<name>A0ABN1DB73_SACER</name>
<dbReference type="CDD" id="cd07377">
    <property type="entry name" value="WHTH_GntR"/>
    <property type="match status" value="1"/>
</dbReference>
<comment type="similarity">
    <text evidence="1">In the C-terminal section; belongs to the class-I pyridoxal-phosphate-dependent aminotransferase family.</text>
</comment>
<dbReference type="EMBL" id="BAAAGS010000029">
    <property type="protein sequence ID" value="GAA0538895.1"/>
    <property type="molecule type" value="Genomic_DNA"/>
</dbReference>
<evidence type="ECO:0000256" key="2">
    <source>
        <dbReference type="ARBA" id="ARBA00022898"/>
    </source>
</evidence>
<evidence type="ECO:0000256" key="3">
    <source>
        <dbReference type="ARBA" id="ARBA00023015"/>
    </source>
</evidence>
<dbReference type="SUPFAM" id="SSF53383">
    <property type="entry name" value="PLP-dependent transferases"/>
    <property type="match status" value="1"/>
</dbReference>
<dbReference type="InterPro" id="IPR036388">
    <property type="entry name" value="WH-like_DNA-bd_sf"/>
</dbReference>
<dbReference type="InterPro" id="IPR015424">
    <property type="entry name" value="PyrdxlP-dep_Trfase"/>
</dbReference>
<dbReference type="InterPro" id="IPR004839">
    <property type="entry name" value="Aminotransferase_I/II_large"/>
</dbReference>
<dbReference type="GO" id="GO:0008483">
    <property type="term" value="F:transaminase activity"/>
    <property type="evidence" value="ECO:0007669"/>
    <property type="project" value="UniProtKB-KW"/>
</dbReference>
<evidence type="ECO:0000256" key="4">
    <source>
        <dbReference type="ARBA" id="ARBA00023125"/>
    </source>
</evidence>
<keyword evidence="7" id="KW-0808">Transferase</keyword>
<evidence type="ECO:0000313" key="8">
    <source>
        <dbReference type="Proteomes" id="UP001500729"/>
    </source>
</evidence>
<dbReference type="Proteomes" id="UP001500729">
    <property type="component" value="Unassembled WGS sequence"/>
</dbReference>
<dbReference type="Gene3D" id="3.90.1150.10">
    <property type="entry name" value="Aspartate Aminotransferase, domain 1"/>
    <property type="match status" value="1"/>
</dbReference>
<gene>
    <name evidence="7" type="ORF">GCM10009533_42630</name>
</gene>
<dbReference type="SMART" id="SM00345">
    <property type="entry name" value="HTH_GNTR"/>
    <property type="match status" value="1"/>
</dbReference>
<dbReference type="InterPro" id="IPR000524">
    <property type="entry name" value="Tscrpt_reg_HTH_GntR"/>
</dbReference>
<dbReference type="InterPro" id="IPR015421">
    <property type="entry name" value="PyrdxlP-dep_Trfase_major"/>
</dbReference>
<dbReference type="InterPro" id="IPR036390">
    <property type="entry name" value="WH_DNA-bd_sf"/>
</dbReference>
<keyword evidence="8" id="KW-1185">Reference proteome</keyword>
<comment type="caution">
    <text evidence="7">The sequence shown here is derived from an EMBL/GenBank/DDBJ whole genome shotgun (WGS) entry which is preliminary data.</text>
</comment>
<keyword evidence="2" id="KW-0663">Pyridoxal phosphate</keyword>
<reference evidence="7 8" key="1">
    <citation type="journal article" date="2019" name="Int. J. Syst. Evol. Microbiol.">
        <title>The Global Catalogue of Microorganisms (GCM) 10K type strain sequencing project: providing services to taxonomists for standard genome sequencing and annotation.</title>
        <authorList>
            <consortium name="The Broad Institute Genomics Platform"/>
            <consortium name="The Broad Institute Genome Sequencing Center for Infectious Disease"/>
            <person name="Wu L."/>
            <person name="Ma J."/>
        </authorList>
    </citation>
    <scope>NUCLEOTIDE SEQUENCE [LARGE SCALE GENOMIC DNA]</scope>
    <source>
        <strain evidence="7 8">JCM 10303</strain>
    </source>
</reference>
<dbReference type="Gene3D" id="3.40.640.10">
    <property type="entry name" value="Type I PLP-dependent aspartate aminotransferase-like (Major domain)"/>
    <property type="match status" value="1"/>
</dbReference>
<dbReference type="PRINTS" id="PR00035">
    <property type="entry name" value="HTHGNTR"/>
</dbReference>